<dbReference type="PANTHER" id="PTHR28004:SF2">
    <property type="entry name" value="D-SERINE DEHYDRATASE"/>
    <property type="match status" value="1"/>
</dbReference>
<keyword evidence="5" id="KW-1185">Reference proteome</keyword>
<evidence type="ECO:0000256" key="1">
    <source>
        <dbReference type="ARBA" id="ARBA00005323"/>
    </source>
</evidence>
<protein>
    <submittedName>
        <fullName evidence="4">Alanine racemase</fullName>
    </submittedName>
</protein>
<dbReference type="PANTHER" id="PTHR28004">
    <property type="entry name" value="ZGC:162816-RELATED"/>
    <property type="match status" value="1"/>
</dbReference>
<name>A0ABQ3V9Z5_9CHLR</name>
<evidence type="ECO:0000313" key="5">
    <source>
        <dbReference type="Proteomes" id="UP000635565"/>
    </source>
</evidence>
<dbReference type="EMBL" id="BNJJ01000002">
    <property type="protein sequence ID" value="GHO82962.1"/>
    <property type="molecule type" value="Genomic_DNA"/>
</dbReference>
<evidence type="ECO:0000256" key="2">
    <source>
        <dbReference type="ARBA" id="ARBA00023239"/>
    </source>
</evidence>
<dbReference type="SUPFAM" id="SSF51419">
    <property type="entry name" value="PLP-binding barrel"/>
    <property type="match status" value="1"/>
</dbReference>
<accession>A0ABQ3V9Z5</accession>
<dbReference type="InterPro" id="IPR029066">
    <property type="entry name" value="PLP-binding_barrel"/>
</dbReference>
<dbReference type="Gene3D" id="2.40.37.20">
    <property type="entry name" value="D-serine dehydratase-like domain"/>
    <property type="match status" value="1"/>
</dbReference>
<feature type="domain" description="D-serine dehydratase-like" evidence="3">
    <location>
        <begin position="240"/>
        <end position="332"/>
    </location>
</feature>
<dbReference type="InterPro" id="IPR026956">
    <property type="entry name" value="D-ser_dehydrat-like_dom"/>
</dbReference>
<dbReference type="InterPro" id="IPR042208">
    <property type="entry name" value="D-ser_dehydrat-like_sf"/>
</dbReference>
<comment type="caution">
    <text evidence="4">The sequence shown here is derived from an EMBL/GenBank/DDBJ whole genome shotgun (WGS) entry which is preliminary data.</text>
</comment>
<evidence type="ECO:0000313" key="4">
    <source>
        <dbReference type="EMBL" id="GHO82962.1"/>
    </source>
</evidence>
<dbReference type="Pfam" id="PF01168">
    <property type="entry name" value="Ala_racemase_N"/>
    <property type="match status" value="1"/>
</dbReference>
<evidence type="ECO:0000259" key="3">
    <source>
        <dbReference type="SMART" id="SM01119"/>
    </source>
</evidence>
<dbReference type="Pfam" id="PF14031">
    <property type="entry name" value="D-ser_dehydrat"/>
    <property type="match status" value="1"/>
</dbReference>
<sequence length="349" mass="38066">MHIDQLETPVATVDLDRLERNIARLQAHLDRHGIANRPHIKTHKIPQIARMQIEHGAVGITCQKLGEAEVMVSAGIHDIFVPYNIVGEPKLARLVALARRCRISVTADDEIVVHGLSAAMEQAGLTLPVLVECDTGLERCGVQTPAAAAQLARLIANAPGLHFGGLMTYPSSERANTFVRETRALLAAAQLPLERVSGGSTHCMWQAQDFPEINEHRAGEYVYGDRHALQSGAMTLDDLAFKVTVTVVSQPTENRRIIDGGSKTFSSDLGTAPGHGLILEYPEAIIYSQSEEHGHVDFSACSHKPLIGERLTVIPNHCCTVTNLFNQIVGIRNEQVEVTWPVACRGLIQ</sequence>
<reference evidence="4 5" key="1">
    <citation type="journal article" date="2021" name="Int. J. Syst. Evol. Microbiol.">
        <title>Reticulibacter mediterranei gen. nov., sp. nov., within the new family Reticulibacteraceae fam. nov., and Ktedonospora formicarum gen. nov., sp. nov., Ktedonobacter robiniae sp. nov., Dictyobacter formicarum sp. nov. and Dictyobacter arantiisoli sp. nov., belonging to the class Ktedonobacteria.</title>
        <authorList>
            <person name="Yabe S."/>
            <person name="Zheng Y."/>
            <person name="Wang C.M."/>
            <person name="Sakai Y."/>
            <person name="Abe K."/>
            <person name="Yokota A."/>
            <person name="Donadio S."/>
            <person name="Cavaletti L."/>
            <person name="Monciardini P."/>
        </authorList>
    </citation>
    <scope>NUCLEOTIDE SEQUENCE [LARGE SCALE GENOMIC DNA]</scope>
    <source>
        <strain evidence="4 5">SOSP1-9</strain>
    </source>
</reference>
<organism evidence="4 5">
    <name type="scientific">Dictyobacter formicarum</name>
    <dbReference type="NCBI Taxonomy" id="2778368"/>
    <lineage>
        <taxon>Bacteria</taxon>
        <taxon>Bacillati</taxon>
        <taxon>Chloroflexota</taxon>
        <taxon>Ktedonobacteria</taxon>
        <taxon>Ktedonobacterales</taxon>
        <taxon>Dictyobacteraceae</taxon>
        <taxon>Dictyobacter</taxon>
    </lineage>
</organism>
<dbReference type="InterPro" id="IPR001608">
    <property type="entry name" value="Ala_racemase_N"/>
</dbReference>
<keyword evidence="2" id="KW-0456">Lyase</keyword>
<dbReference type="CDD" id="cd06820">
    <property type="entry name" value="PLPDE_III_LS_D-TA_like"/>
    <property type="match status" value="1"/>
</dbReference>
<comment type="similarity">
    <text evidence="1">Belongs to the DSD1 family.</text>
</comment>
<dbReference type="Gene3D" id="3.20.20.10">
    <property type="entry name" value="Alanine racemase"/>
    <property type="match status" value="1"/>
</dbReference>
<dbReference type="RefSeq" id="WP_201360597.1">
    <property type="nucleotide sequence ID" value="NZ_BNJJ01000002.1"/>
</dbReference>
<dbReference type="Proteomes" id="UP000635565">
    <property type="component" value="Unassembled WGS sequence"/>
</dbReference>
<dbReference type="InterPro" id="IPR051466">
    <property type="entry name" value="D-amino_acid_metab_enzyme"/>
</dbReference>
<proteinExistence type="inferred from homology"/>
<gene>
    <name evidence="4" type="ORF">KSZ_09680</name>
</gene>
<dbReference type="SMART" id="SM01119">
    <property type="entry name" value="D-ser_dehydrat"/>
    <property type="match status" value="1"/>
</dbReference>